<accession>A0A3P6S6I9</accession>
<evidence type="ECO:0000313" key="1">
    <source>
        <dbReference type="EMBL" id="VDK64613.1"/>
    </source>
</evidence>
<dbReference type="Proteomes" id="UP000271889">
    <property type="component" value="Unassembled WGS sequence"/>
</dbReference>
<gene>
    <name evidence="1" type="ORF">CGOC_LOCUS5893</name>
</gene>
<dbReference type="EMBL" id="UYRV01018383">
    <property type="protein sequence ID" value="VDK64613.1"/>
    <property type="molecule type" value="Genomic_DNA"/>
</dbReference>
<reference evidence="1 2" key="1">
    <citation type="submission" date="2018-11" db="EMBL/GenBank/DDBJ databases">
        <authorList>
            <consortium name="Pathogen Informatics"/>
        </authorList>
    </citation>
    <scope>NUCLEOTIDE SEQUENCE [LARGE SCALE GENOMIC DNA]</scope>
</reference>
<proteinExistence type="predicted"/>
<evidence type="ECO:0000313" key="2">
    <source>
        <dbReference type="Proteomes" id="UP000271889"/>
    </source>
</evidence>
<dbReference type="AlphaFoldDB" id="A0A3P6S6I9"/>
<sequence length="84" mass="9474">MFTEIIELPEGVDPQDVSLYECISNEEASREIVKGVMFIVLTIFNVKAAVLNANYYRNRLTNRVMDSGCEFTSPQEAQSHADLT</sequence>
<organism evidence="1 2">
    <name type="scientific">Cylicostephanus goldi</name>
    <name type="common">Nematode worm</name>
    <dbReference type="NCBI Taxonomy" id="71465"/>
    <lineage>
        <taxon>Eukaryota</taxon>
        <taxon>Metazoa</taxon>
        <taxon>Ecdysozoa</taxon>
        <taxon>Nematoda</taxon>
        <taxon>Chromadorea</taxon>
        <taxon>Rhabditida</taxon>
        <taxon>Rhabditina</taxon>
        <taxon>Rhabditomorpha</taxon>
        <taxon>Strongyloidea</taxon>
        <taxon>Strongylidae</taxon>
        <taxon>Cylicostephanus</taxon>
    </lineage>
</organism>
<protein>
    <submittedName>
        <fullName evidence="1">Uncharacterized protein</fullName>
    </submittedName>
</protein>
<keyword evidence="2" id="KW-1185">Reference proteome</keyword>
<name>A0A3P6S6I9_CYLGO</name>